<dbReference type="EMBL" id="JANRMS010000897">
    <property type="protein sequence ID" value="KAJ3533113.1"/>
    <property type="molecule type" value="Genomic_DNA"/>
</dbReference>
<gene>
    <name evidence="1" type="ORF">NM208_g8139</name>
</gene>
<dbReference type="Proteomes" id="UP001148629">
    <property type="component" value="Unassembled WGS sequence"/>
</dbReference>
<protein>
    <submittedName>
        <fullName evidence="1">Uncharacterized protein</fullName>
    </submittedName>
</protein>
<proteinExistence type="predicted"/>
<organism evidence="1 2">
    <name type="scientific">Fusarium decemcellulare</name>
    <dbReference type="NCBI Taxonomy" id="57161"/>
    <lineage>
        <taxon>Eukaryota</taxon>
        <taxon>Fungi</taxon>
        <taxon>Dikarya</taxon>
        <taxon>Ascomycota</taxon>
        <taxon>Pezizomycotina</taxon>
        <taxon>Sordariomycetes</taxon>
        <taxon>Hypocreomycetidae</taxon>
        <taxon>Hypocreales</taxon>
        <taxon>Nectriaceae</taxon>
        <taxon>Fusarium</taxon>
        <taxon>Fusarium decemcellulare species complex</taxon>
    </lineage>
</organism>
<sequence length="92" mass="10327">MKHGFESIEEYKQGVQQKFSLLELGVIQKPSTRLLLLNGTLDGLMPIEDSMMLFEHGSPKEARFFTGASHMGNPMAMLTAFSWMEEVMASKS</sequence>
<name>A0ACC1S6Q0_9HYPO</name>
<accession>A0ACC1S6Q0</accession>
<reference evidence="1" key="1">
    <citation type="submission" date="2022-08" db="EMBL/GenBank/DDBJ databases">
        <title>Genome Sequence of Fusarium decemcellulare.</title>
        <authorList>
            <person name="Buettner E."/>
        </authorList>
    </citation>
    <scope>NUCLEOTIDE SEQUENCE</scope>
    <source>
        <strain evidence="1">Babe19</strain>
    </source>
</reference>
<keyword evidence="2" id="KW-1185">Reference proteome</keyword>
<evidence type="ECO:0000313" key="1">
    <source>
        <dbReference type="EMBL" id="KAJ3533113.1"/>
    </source>
</evidence>
<evidence type="ECO:0000313" key="2">
    <source>
        <dbReference type="Proteomes" id="UP001148629"/>
    </source>
</evidence>
<comment type="caution">
    <text evidence="1">The sequence shown here is derived from an EMBL/GenBank/DDBJ whole genome shotgun (WGS) entry which is preliminary data.</text>
</comment>